<dbReference type="EMBL" id="CANL01000001">
    <property type="protein sequence ID" value="CCM62033.1"/>
    <property type="molecule type" value="Genomic_DNA"/>
</dbReference>
<dbReference type="AlphaFoldDB" id="R4YW03"/>
<protein>
    <submittedName>
        <fullName evidence="2">Uncharacterized protein</fullName>
    </submittedName>
</protein>
<keyword evidence="3" id="KW-1185">Reference proteome</keyword>
<feature type="region of interest" description="Disordered" evidence="1">
    <location>
        <begin position="24"/>
        <end position="50"/>
    </location>
</feature>
<dbReference type="HOGENOM" id="CLU_1902861_0_0_11"/>
<proteinExistence type="predicted"/>
<dbReference type="Proteomes" id="UP000018291">
    <property type="component" value="Unassembled WGS sequence"/>
</dbReference>
<sequence length="133" mass="14902">MPLPAQHRRFPKEDAFVKRAAELTTHEPHRAQRFTSNKARGKRSPQVELPHDSTASALWQFRLRLWAPAGSPLVATDAACDVEVRTTIGVLVTRDLARPGHTKGVDVMTRLDGFMATSTRSTEFRLKAHLDSF</sequence>
<evidence type="ECO:0000313" key="3">
    <source>
        <dbReference type="Proteomes" id="UP000018291"/>
    </source>
</evidence>
<gene>
    <name evidence="2" type="ORF">BN381_10264</name>
</gene>
<organism evidence="2 3">
    <name type="scientific">Candidatus Neomicrothrix parvicella RN1</name>
    <dbReference type="NCBI Taxonomy" id="1229780"/>
    <lineage>
        <taxon>Bacteria</taxon>
        <taxon>Bacillati</taxon>
        <taxon>Actinomycetota</taxon>
        <taxon>Acidimicrobiia</taxon>
        <taxon>Acidimicrobiales</taxon>
        <taxon>Microthrixaceae</taxon>
        <taxon>Candidatus Neomicrothrix</taxon>
    </lineage>
</organism>
<comment type="caution">
    <text evidence="2">The sequence shown here is derived from an EMBL/GenBank/DDBJ whole genome shotgun (WGS) entry which is preliminary data.</text>
</comment>
<evidence type="ECO:0000313" key="2">
    <source>
        <dbReference type="EMBL" id="CCM62033.1"/>
    </source>
</evidence>
<evidence type="ECO:0000256" key="1">
    <source>
        <dbReference type="SAM" id="MobiDB-lite"/>
    </source>
</evidence>
<name>R4YW03_9ACTN</name>
<reference evidence="2 3" key="1">
    <citation type="journal article" date="2013" name="ISME J.">
        <title>Metabolic model for the filamentous 'Candidatus Microthrix parvicella' based on genomic and metagenomic analyses.</title>
        <authorList>
            <person name="Jon McIlroy S."/>
            <person name="Kristiansen R."/>
            <person name="Albertsen M."/>
            <person name="Michael Karst S."/>
            <person name="Rossetti S."/>
            <person name="Lund Nielsen J."/>
            <person name="Tandoi V."/>
            <person name="James Seviour R."/>
            <person name="Nielsen P.H."/>
        </authorList>
    </citation>
    <scope>NUCLEOTIDE SEQUENCE [LARGE SCALE GENOMIC DNA]</scope>
    <source>
        <strain evidence="2 3">RN1</strain>
    </source>
</reference>
<accession>R4YW03</accession>